<evidence type="ECO:0000313" key="3">
    <source>
        <dbReference type="EMBL" id="KAJ1976146.1"/>
    </source>
</evidence>
<sequence>MDEFETANADFSVMWWSRRQMYGLFLGPARFVNHDCQPNCTFLPMAGHVVSFKVIRPIRPGEEITTSYGDDYFGDGNCDCRCASCERLGQGAFCRPLGSLVAHTEQDANYARGGRVTRRQRHSWAPPSPPLDAGMLLPEEQGQPFLPKCHSCHQPFGITLQPQAGSPWCTRCVRHQQLYCRPWPARQGPRIPAIQPTLTNHRSPLSRTIQRNSRFSPKEAMASASTSSPLHRPTKRRTPPTTPCQPRAKLSRAHSPHRALAKSKLTLSAFFQPWVQACNPLVEDAPVYPVNRSTLGARLVWARFSSRVGHHGTWAPAMRVQPSGGALPQGTPQRQRRGPGVYRACQIRLFGQGEEMHTCSSEDIRPFHPMDEFFPQMCFTNCLIGPARRGSKNPKDPVNQTALRLAIAYAELFGRAIPVGVGQALRPFIGRTDGDLERWRSHLEKLVAPSFLTLHAGGTHANRGQRGTRMQTRSRQTLNGTAMPLPSSAVTKFQQVTRDPLQLITQWYIPNYLHIPRDFVYIWKGQWPESLSFHKAVVIEVHLWPLQQYDGLAYLVEFVEHPKR</sequence>
<dbReference type="GO" id="GO:0042799">
    <property type="term" value="F:histone H4K20 methyltransferase activity"/>
    <property type="evidence" value="ECO:0007669"/>
    <property type="project" value="TreeGrafter"/>
</dbReference>
<feature type="region of interest" description="Disordered" evidence="1">
    <location>
        <begin position="195"/>
        <end position="257"/>
    </location>
</feature>
<keyword evidence="3" id="KW-0808">Transferase</keyword>
<dbReference type="InterPro" id="IPR046341">
    <property type="entry name" value="SET_dom_sf"/>
</dbReference>
<dbReference type="PANTHER" id="PTHR12977:SF4">
    <property type="entry name" value="HISTONE-LYSINE N-METHYLTRANSFERASE KMT5B"/>
    <property type="match status" value="1"/>
</dbReference>
<dbReference type="EMBL" id="JANBQB010000460">
    <property type="protein sequence ID" value="KAJ1976146.1"/>
    <property type="molecule type" value="Genomic_DNA"/>
</dbReference>
<dbReference type="SUPFAM" id="SSF82199">
    <property type="entry name" value="SET domain"/>
    <property type="match status" value="1"/>
</dbReference>
<dbReference type="GO" id="GO:0140999">
    <property type="term" value="F:histone H3K4 trimethyltransferase activity"/>
    <property type="evidence" value="ECO:0007669"/>
    <property type="project" value="UniProtKB-EC"/>
</dbReference>
<dbReference type="GO" id="GO:0005634">
    <property type="term" value="C:nucleus"/>
    <property type="evidence" value="ECO:0007669"/>
    <property type="project" value="TreeGrafter"/>
</dbReference>
<name>A0A9W8E8G7_9FUNG</name>
<evidence type="ECO:0000259" key="2">
    <source>
        <dbReference type="PROSITE" id="PS50280"/>
    </source>
</evidence>
<proteinExistence type="predicted"/>
<evidence type="ECO:0000313" key="4">
    <source>
        <dbReference type="Proteomes" id="UP001151582"/>
    </source>
</evidence>
<accession>A0A9W8E8G7</accession>
<dbReference type="OrthoDB" id="6627536at2759"/>
<dbReference type="InterPro" id="IPR039977">
    <property type="entry name" value="Suv4-20/Set9"/>
</dbReference>
<dbReference type="PANTHER" id="PTHR12977">
    <property type="entry name" value="SUPPRESSOR OF VARIEGATION 4-20-RELATED"/>
    <property type="match status" value="1"/>
</dbReference>
<protein>
    <submittedName>
        <fullName evidence="3">Histone lysine methyltransferase Set9</fullName>
        <ecNumber evidence="3">2.1.1.354</ecNumber>
    </submittedName>
</protein>
<feature type="compositionally biased region" description="Polar residues" evidence="1">
    <location>
        <begin position="196"/>
        <end position="215"/>
    </location>
</feature>
<dbReference type="Proteomes" id="UP001151582">
    <property type="component" value="Unassembled WGS sequence"/>
</dbReference>
<dbReference type="GO" id="GO:0032259">
    <property type="term" value="P:methylation"/>
    <property type="evidence" value="ECO:0007669"/>
    <property type="project" value="UniProtKB-KW"/>
</dbReference>
<feature type="domain" description="SET" evidence="2">
    <location>
        <begin position="1"/>
        <end position="69"/>
    </location>
</feature>
<evidence type="ECO:0000256" key="1">
    <source>
        <dbReference type="SAM" id="MobiDB-lite"/>
    </source>
</evidence>
<dbReference type="Pfam" id="PF00856">
    <property type="entry name" value="SET"/>
    <property type="match status" value="1"/>
</dbReference>
<keyword evidence="3" id="KW-0489">Methyltransferase</keyword>
<comment type="caution">
    <text evidence="3">The sequence shown here is derived from an EMBL/GenBank/DDBJ whole genome shotgun (WGS) entry which is preliminary data.</text>
</comment>
<dbReference type="Gene3D" id="2.170.270.10">
    <property type="entry name" value="SET domain"/>
    <property type="match status" value="1"/>
</dbReference>
<dbReference type="InterPro" id="IPR001214">
    <property type="entry name" value="SET_dom"/>
</dbReference>
<dbReference type="EC" id="2.1.1.354" evidence="3"/>
<dbReference type="PROSITE" id="PS50280">
    <property type="entry name" value="SET"/>
    <property type="match status" value="1"/>
</dbReference>
<dbReference type="AlphaFoldDB" id="A0A9W8E8G7"/>
<reference evidence="3" key="1">
    <citation type="submission" date="2022-07" db="EMBL/GenBank/DDBJ databases">
        <title>Phylogenomic reconstructions and comparative analyses of Kickxellomycotina fungi.</title>
        <authorList>
            <person name="Reynolds N.K."/>
            <person name="Stajich J.E."/>
            <person name="Barry K."/>
            <person name="Grigoriev I.V."/>
            <person name="Crous P."/>
            <person name="Smith M.E."/>
        </authorList>
    </citation>
    <scope>NUCLEOTIDE SEQUENCE</scope>
    <source>
        <strain evidence="3">RSA 567</strain>
    </source>
</reference>
<gene>
    <name evidence="3" type="primary">set9</name>
    <name evidence="3" type="ORF">H4R34_004087</name>
</gene>
<keyword evidence="4" id="KW-1185">Reference proteome</keyword>
<organism evidence="3 4">
    <name type="scientific">Dimargaris verticillata</name>
    <dbReference type="NCBI Taxonomy" id="2761393"/>
    <lineage>
        <taxon>Eukaryota</taxon>
        <taxon>Fungi</taxon>
        <taxon>Fungi incertae sedis</taxon>
        <taxon>Zoopagomycota</taxon>
        <taxon>Kickxellomycotina</taxon>
        <taxon>Dimargaritomycetes</taxon>
        <taxon>Dimargaritales</taxon>
        <taxon>Dimargaritaceae</taxon>
        <taxon>Dimargaris</taxon>
    </lineage>
</organism>